<name>T5L178_MICMQ</name>
<dbReference type="Proteomes" id="UP000016033">
    <property type="component" value="Unassembled WGS sequence"/>
</dbReference>
<dbReference type="RefSeq" id="WP_021198213.1">
    <property type="nucleotide sequence ID" value="NZ_ATAO01000013.1"/>
</dbReference>
<protein>
    <submittedName>
        <fullName evidence="1">Uncharacterized protein</fullName>
    </submittedName>
</protein>
<accession>T5L178</accession>
<dbReference type="AlphaFoldDB" id="T5L178"/>
<sequence>MARIDPATRLFVVDHLDEILGETPDGGFDIQASLEVLSSCDRRLPSGMEARLALPWGDSVTLETELPSLDRVPVLDPYEPPSLYVFSREYWAMPNDREEHRCPYDGNPWGDAYAVEYVCGRSPRERDLDWEFTRTVWVRPRETP</sequence>
<evidence type="ECO:0000313" key="2">
    <source>
        <dbReference type="Proteomes" id="UP000016033"/>
    </source>
</evidence>
<organism evidence="1 2">
    <name type="scientific">Microbacterium maritypicum MF109</name>
    <dbReference type="NCBI Taxonomy" id="1333857"/>
    <lineage>
        <taxon>Bacteria</taxon>
        <taxon>Bacillati</taxon>
        <taxon>Actinomycetota</taxon>
        <taxon>Actinomycetes</taxon>
        <taxon>Micrococcales</taxon>
        <taxon>Microbacteriaceae</taxon>
        <taxon>Microbacterium</taxon>
    </lineage>
</organism>
<reference evidence="1 2" key="1">
    <citation type="journal article" date="2013" name="Genome Announc.">
        <title>Whole-genome sequences of five oyster-associated bacteria show potential for crude oil hydrocarbon degradation.</title>
        <authorList>
            <person name="Chauhan A."/>
            <person name="Green S."/>
            <person name="Pathak A."/>
            <person name="Thomas J."/>
            <person name="Venkatramanan R."/>
        </authorList>
    </citation>
    <scope>NUCLEOTIDE SEQUENCE [LARGE SCALE GENOMIC DNA]</scope>
    <source>
        <strain evidence="1 2">MF109</strain>
    </source>
</reference>
<dbReference type="EMBL" id="ATAO01000013">
    <property type="protein sequence ID" value="EQM86044.1"/>
    <property type="molecule type" value="Genomic_DNA"/>
</dbReference>
<evidence type="ECO:0000313" key="1">
    <source>
        <dbReference type="EMBL" id="EQM86044.1"/>
    </source>
</evidence>
<proteinExistence type="predicted"/>
<gene>
    <name evidence="1" type="ORF">L687_10025</name>
</gene>
<comment type="caution">
    <text evidence="1">The sequence shown here is derived from an EMBL/GenBank/DDBJ whole genome shotgun (WGS) entry which is preliminary data.</text>
</comment>
<dbReference type="PATRIC" id="fig|1333857.3.peg.221"/>